<dbReference type="PRINTS" id="PR00092">
    <property type="entry name" value="TYROSINASE"/>
</dbReference>
<proteinExistence type="predicted"/>
<feature type="domain" description="Tyrosinase copper-binding" evidence="3">
    <location>
        <begin position="339"/>
        <end position="350"/>
    </location>
</feature>
<gene>
    <name evidence="4" type="ORF">VTL71DRAFT_5454</name>
</gene>
<dbReference type="Gene3D" id="1.10.1280.10">
    <property type="entry name" value="Di-copper center containing domain from catechol oxidase"/>
    <property type="match status" value="1"/>
</dbReference>
<evidence type="ECO:0000256" key="2">
    <source>
        <dbReference type="SAM" id="Phobius"/>
    </source>
</evidence>
<organism evidence="4 5">
    <name type="scientific">Oculimacula yallundae</name>
    <dbReference type="NCBI Taxonomy" id="86028"/>
    <lineage>
        <taxon>Eukaryota</taxon>
        <taxon>Fungi</taxon>
        <taxon>Dikarya</taxon>
        <taxon>Ascomycota</taxon>
        <taxon>Pezizomycotina</taxon>
        <taxon>Leotiomycetes</taxon>
        <taxon>Helotiales</taxon>
        <taxon>Ploettnerulaceae</taxon>
        <taxon>Oculimacula</taxon>
    </lineage>
</organism>
<protein>
    <recommendedName>
        <fullName evidence="3">Tyrosinase copper-binding domain-containing protein</fullName>
    </recommendedName>
</protein>
<dbReference type="PANTHER" id="PTHR11474:SF127">
    <property type="entry name" value="TYROSINASE COPPER-BINDING DOMAIN-CONTAINING PROTEIN"/>
    <property type="match status" value="1"/>
</dbReference>
<comment type="caution">
    <text evidence="4">The sequence shown here is derived from an EMBL/GenBank/DDBJ whole genome shotgun (WGS) entry which is preliminary data.</text>
</comment>
<evidence type="ECO:0000313" key="4">
    <source>
        <dbReference type="EMBL" id="KAL2063649.1"/>
    </source>
</evidence>
<evidence type="ECO:0000256" key="1">
    <source>
        <dbReference type="ARBA" id="ARBA00022723"/>
    </source>
</evidence>
<dbReference type="InterPro" id="IPR008922">
    <property type="entry name" value="Di-copper_centre_dom_sf"/>
</dbReference>
<evidence type="ECO:0000313" key="5">
    <source>
        <dbReference type="Proteomes" id="UP001595075"/>
    </source>
</evidence>
<keyword evidence="5" id="KW-1185">Reference proteome</keyword>
<sequence length="411" mass="46880">MLIIRILSPRPSASPIDPMHVCLTWALQANKSFDVQEEFSLFVSQKNGKYIPLRTTDESLSSESEKDVEESSDSSFHDTRWKARWASTAIASCITVAVLLAISILGYLQTHNHAYTFTASSPCQDPTMRQEWRSLSEDQQHDYINAALCLRNTPSKLHIDMALYEDFPFLHDVVGDYAHETAAFLTWHRYFIHLYESSLRDECEYKGSIPYWDWSLDWKDLTRSPVFQNSPGFGGDSHLNSTPSAKAKVGGDRCVVDGPWAGMTVHWWTQSTPPHCLSRGFQDVTPMNDMGQYLRAEVIEKLHSQPDYESFFMMMEHGVHNAVQVAIGGDIMFNTAPYDPLFYLHHSQLDRLWWRWQQIHPSHQTQYLGLANNFSADAASLDDLISMGDFAPAVTARELMSTEAGILCYRY</sequence>
<name>A0ABR4C2T6_9HELO</name>
<dbReference type="InterPro" id="IPR002227">
    <property type="entry name" value="Tyrosinase_Cu-bd"/>
</dbReference>
<dbReference type="Pfam" id="PF00264">
    <property type="entry name" value="Tyrosinase"/>
    <property type="match status" value="1"/>
</dbReference>
<keyword evidence="1" id="KW-0479">Metal-binding</keyword>
<dbReference type="InterPro" id="IPR050316">
    <property type="entry name" value="Tyrosinase/Hemocyanin"/>
</dbReference>
<evidence type="ECO:0000259" key="3">
    <source>
        <dbReference type="PROSITE" id="PS00498"/>
    </source>
</evidence>
<keyword evidence="2" id="KW-0472">Membrane</keyword>
<accession>A0ABR4C2T6</accession>
<dbReference type="PROSITE" id="PS00498">
    <property type="entry name" value="TYROSINASE_2"/>
    <property type="match status" value="1"/>
</dbReference>
<dbReference type="EMBL" id="JAZHXI010000015">
    <property type="protein sequence ID" value="KAL2063649.1"/>
    <property type="molecule type" value="Genomic_DNA"/>
</dbReference>
<dbReference type="PANTHER" id="PTHR11474">
    <property type="entry name" value="TYROSINASE FAMILY MEMBER"/>
    <property type="match status" value="1"/>
</dbReference>
<dbReference type="Proteomes" id="UP001595075">
    <property type="component" value="Unassembled WGS sequence"/>
</dbReference>
<feature type="transmembrane region" description="Helical" evidence="2">
    <location>
        <begin position="85"/>
        <end position="108"/>
    </location>
</feature>
<keyword evidence="2" id="KW-0812">Transmembrane</keyword>
<dbReference type="SUPFAM" id="SSF48056">
    <property type="entry name" value="Di-copper centre-containing domain"/>
    <property type="match status" value="1"/>
</dbReference>
<keyword evidence="2" id="KW-1133">Transmembrane helix</keyword>
<reference evidence="4 5" key="1">
    <citation type="journal article" date="2024" name="Commun. Biol.">
        <title>Comparative genomic analysis of thermophilic fungi reveals convergent evolutionary adaptations and gene losses.</title>
        <authorList>
            <person name="Steindorff A.S."/>
            <person name="Aguilar-Pontes M.V."/>
            <person name="Robinson A.J."/>
            <person name="Andreopoulos B."/>
            <person name="LaButti K."/>
            <person name="Kuo A."/>
            <person name="Mondo S."/>
            <person name="Riley R."/>
            <person name="Otillar R."/>
            <person name="Haridas S."/>
            <person name="Lipzen A."/>
            <person name="Grimwood J."/>
            <person name="Schmutz J."/>
            <person name="Clum A."/>
            <person name="Reid I.D."/>
            <person name="Moisan M.C."/>
            <person name="Butler G."/>
            <person name="Nguyen T.T.M."/>
            <person name="Dewar K."/>
            <person name="Conant G."/>
            <person name="Drula E."/>
            <person name="Henrissat B."/>
            <person name="Hansel C."/>
            <person name="Singer S."/>
            <person name="Hutchinson M.I."/>
            <person name="de Vries R.P."/>
            <person name="Natvig D.O."/>
            <person name="Powell A.J."/>
            <person name="Tsang A."/>
            <person name="Grigoriev I.V."/>
        </authorList>
    </citation>
    <scope>NUCLEOTIDE SEQUENCE [LARGE SCALE GENOMIC DNA]</scope>
    <source>
        <strain evidence="4 5">CBS 494.80</strain>
    </source>
</reference>